<dbReference type="InterPro" id="IPR024455">
    <property type="entry name" value="Phage_capsid"/>
</dbReference>
<feature type="domain" description="Phage capsid-like C-terminal" evidence="2">
    <location>
        <begin position="152"/>
        <end position="471"/>
    </location>
</feature>
<keyword evidence="4" id="KW-1185">Reference proteome</keyword>
<dbReference type="Gene3D" id="3.30.2400.10">
    <property type="entry name" value="Major capsid protein gp5"/>
    <property type="match status" value="1"/>
</dbReference>
<evidence type="ECO:0000256" key="1">
    <source>
        <dbReference type="ARBA" id="ARBA00004328"/>
    </source>
</evidence>
<evidence type="ECO:0000313" key="4">
    <source>
        <dbReference type="Proteomes" id="UP000076512"/>
    </source>
</evidence>
<dbReference type="Gene3D" id="3.30.2320.10">
    <property type="entry name" value="hypothetical protein PF0899 domain"/>
    <property type="match status" value="1"/>
</dbReference>
<dbReference type="Pfam" id="PF05065">
    <property type="entry name" value="Phage_capsid"/>
    <property type="match status" value="1"/>
</dbReference>
<dbReference type="InterPro" id="IPR054612">
    <property type="entry name" value="Phage_capsid-like_C"/>
</dbReference>
<protein>
    <recommendedName>
        <fullName evidence="2">Phage capsid-like C-terminal domain-containing protein</fullName>
    </recommendedName>
</protein>
<dbReference type="RefSeq" id="WP_067594763.1">
    <property type="nucleotide sequence ID" value="NZ_JAAFZG010000003.1"/>
</dbReference>
<dbReference type="NCBIfam" id="TIGR01554">
    <property type="entry name" value="major_cap_HK97"/>
    <property type="match status" value="1"/>
</dbReference>
<proteinExistence type="predicted"/>
<reference evidence="3 4" key="1">
    <citation type="submission" date="2016-04" db="EMBL/GenBank/DDBJ databases">
        <authorList>
            <person name="Evans L.H."/>
            <person name="Alamgir A."/>
            <person name="Owens N."/>
            <person name="Weber N.D."/>
            <person name="Virtaneva K."/>
            <person name="Barbian K."/>
            <person name="Babar A."/>
            <person name="Rosenke K."/>
        </authorList>
    </citation>
    <scope>NUCLEOTIDE SEQUENCE [LARGE SCALE GENOMIC DNA]</scope>
    <source>
        <strain evidence="3 4">IFM 0406</strain>
    </source>
</reference>
<comment type="subcellular location">
    <subcellularLocation>
        <location evidence="1">Virion</location>
    </subcellularLocation>
</comment>
<accession>A0A164K155</accession>
<dbReference type="AlphaFoldDB" id="A0A164K155"/>
<name>A0A164K155_9NOCA</name>
<sequence>MATTATLKARGNQLRADFKTINDDDILTPAERAERLETLVKAVSEHETEIRNSETARELSAKLGRGEAAVDHEMTDAPIMKSLAARIMAHKDFTDAQDAVNPDARRVVSKAFEIGLKDSTPAANLLGESIYGATGPTPLGQNPFFPTGAAAALLPPTWLPGIVEQRFYPLTLSDVIPSSAITTNNLSYVVESAFTNNAAEVAEAGQYPYSSVKVDRVYEQLGKLGNALKITDETIADSALFHNFASGRLVLGLQRKEEVAMLAGAGGGNGNINGLLARSAGFTKEHGFTPVTVSGVMFPPSGTPGAGTSPETVATLTYGRQVKGAAAGAYPIASAIAEALFMGVTDVWLNSWIAPTHYVLNPLDWQVIRLGKDANDEYYGPSFFGASYGNEQGAPDSLWGKPVIVTPAMPQGSALVASMTREVLEAFRRQGISVEMTNSNGNDFDHGLWTVRGQLRSGLAVYRPAAFELVQIIAG</sequence>
<evidence type="ECO:0000313" key="3">
    <source>
        <dbReference type="EMBL" id="KZM70919.1"/>
    </source>
</evidence>
<evidence type="ECO:0000259" key="2">
    <source>
        <dbReference type="Pfam" id="PF05065"/>
    </source>
</evidence>
<dbReference type="STRING" id="455432.AWN90_41065"/>
<dbReference type="Proteomes" id="UP000076512">
    <property type="component" value="Unassembled WGS sequence"/>
</dbReference>
<dbReference type="EMBL" id="LWGR01000013">
    <property type="protein sequence ID" value="KZM70919.1"/>
    <property type="molecule type" value="Genomic_DNA"/>
</dbReference>
<organism evidence="3 4">
    <name type="scientific">Nocardia terpenica</name>
    <dbReference type="NCBI Taxonomy" id="455432"/>
    <lineage>
        <taxon>Bacteria</taxon>
        <taxon>Bacillati</taxon>
        <taxon>Actinomycetota</taxon>
        <taxon>Actinomycetes</taxon>
        <taxon>Mycobacteriales</taxon>
        <taxon>Nocardiaceae</taxon>
        <taxon>Nocardia</taxon>
    </lineage>
</organism>
<gene>
    <name evidence="3" type="ORF">AWN90_41065</name>
</gene>
<dbReference type="SUPFAM" id="SSF56563">
    <property type="entry name" value="Major capsid protein gp5"/>
    <property type="match status" value="1"/>
</dbReference>
<dbReference type="OrthoDB" id="8444243at2"/>
<comment type="caution">
    <text evidence="3">The sequence shown here is derived from an EMBL/GenBank/DDBJ whole genome shotgun (WGS) entry which is preliminary data.</text>
</comment>